<sequence length="63" mass="6834">MAGTSVIGDAFCLSQYLFDKKVYSIGESVKKLRSDQEAVLKKISTALASQQTSLTGQTMTSRD</sequence>
<dbReference type="AlphaFoldDB" id="A0A7K1KLS9"/>
<evidence type="ECO:0000313" key="2">
    <source>
        <dbReference type="Proteomes" id="UP000461162"/>
    </source>
</evidence>
<protein>
    <submittedName>
        <fullName evidence="1">Uncharacterized protein</fullName>
    </submittedName>
</protein>
<proteinExistence type="predicted"/>
<name>A0A7K1KLS9_9BACT</name>
<dbReference type="Proteomes" id="UP000461162">
    <property type="component" value="Unassembled WGS sequence"/>
</dbReference>
<dbReference type="RefSeq" id="WP_155932763.1">
    <property type="nucleotide sequence ID" value="NZ_WODC01000002.1"/>
</dbReference>
<organism evidence="1 2">
    <name type="scientific">Pseudodesulfovibrio alkaliphilus</name>
    <dbReference type="NCBI Taxonomy" id="2661613"/>
    <lineage>
        <taxon>Bacteria</taxon>
        <taxon>Pseudomonadati</taxon>
        <taxon>Thermodesulfobacteriota</taxon>
        <taxon>Desulfovibrionia</taxon>
        <taxon>Desulfovibrionales</taxon>
        <taxon>Desulfovibrionaceae</taxon>
    </lineage>
</organism>
<reference evidence="1 2" key="1">
    <citation type="submission" date="2019-11" db="EMBL/GenBank/DDBJ databases">
        <title>Pseudodesulfovibrio alkaliphilus, sp. nov., an alkaliphilic sulfate-reducing bacteria from mud volcano of Taman peninsula, Russia.</title>
        <authorList>
            <person name="Frolova A."/>
            <person name="Merkel A.Y."/>
            <person name="Slobodkin A.I."/>
        </authorList>
    </citation>
    <scope>NUCLEOTIDE SEQUENCE [LARGE SCALE GENOMIC DNA]</scope>
    <source>
        <strain evidence="1 2">F-1</strain>
    </source>
</reference>
<accession>A0A7K1KLS9</accession>
<dbReference type="EMBL" id="WODC01000002">
    <property type="protein sequence ID" value="MUM77033.1"/>
    <property type="molecule type" value="Genomic_DNA"/>
</dbReference>
<keyword evidence="2" id="KW-1185">Reference proteome</keyword>
<comment type="caution">
    <text evidence="1">The sequence shown here is derived from an EMBL/GenBank/DDBJ whole genome shotgun (WGS) entry which is preliminary data.</text>
</comment>
<gene>
    <name evidence="1" type="ORF">GKC30_05245</name>
</gene>
<evidence type="ECO:0000313" key="1">
    <source>
        <dbReference type="EMBL" id="MUM77033.1"/>
    </source>
</evidence>